<gene>
    <name evidence="2" type="ORF">M513_04412</name>
</gene>
<protein>
    <recommendedName>
        <fullName evidence="4">GIY-YIG domain-containing protein</fullName>
    </recommendedName>
</protein>
<keyword evidence="3" id="KW-1185">Reference proteome</keyword>
<accession>A0A085MBW6</accession>
<reference evidence="2 3" key="1">
    <citation type="journal article" date="2014" name="Nat. Genet.">
        <title>Genome and transcriptome of the porcine whipworm Trichuris suis.</title>
        <authorList>
            <person name="Jex A.R."/>
            <person name="Nejsum P."/>
            <person name="Schwarz E.M."/>
            <person name="Hu L."/>
            <person name="Young N.D."/>
            <person name="Hall R.S."/>
            <person name="Korhonen P.K."/>
            <person name="Liao S."/>
            <person name="Thamsborg S."/>
            <person name="Xia J."/>
            <person name="Xu P."/>
            <person name="Wang S."/>
            <person name="Scheerlinck J.P."/>
            <person name="Hofmann A."/>
            <person name="Sternberg P.W."/>
            <person name="Wang J."/>
            <person name="Gasser R.B."/>
        </authorList>
    </citation>
    <scope>NUCLEOTIDE SEQUENCE [LARGE SCALE GENOMIC DNA]</scope>
    <source>
        <strain evidence="2">DCEP-RM93M</strain>
    </source>
</reference>
<evidence type="ECO:0000256" key="1">
    <source>
        <dbReference type="SAM" id="MobiDB-lite"/>
    </source>
</evidence>
<evidence type="ECO:0000313" key="3">
    <source>
        <dbReference type="Proteomes" id="UP000030764"/>
    </source>
</evidence>
<feature type="region of interest" description="Disordered" evidence="1">
    <location>
        <begin position="50"/>
        <end position="70"/>
    </location>
</feature>
<proteinExistence type="predicted"/>
<evidence type="ECO:0000313" key="2">
    <source>
        <dbReference type="EMBL" id="KFD54712.1"/>
    </source>
</evidence>
<dbReference type="Proteomes" id="UP000030764">
    <property type="component" value="Unassembled WGS sequence"/>
</dbReference>
<sequence length="108" mass="12056">MNEALKTSAVAEHAVTCRKGPKASYIGETGNTISHRFQQHIGNLKTYRTAEKRKNGEKVTTRGRPQKKDPDIIMNEALKTSAVAEHAVTCRKTEKDLSVSKVCREPNY</sequence>
<name>A0A085MBW6_9BILA</name>
<dbReference type="EMBL" id="KL363205">
    <property type="protein sequence ID" value="KFD54712.1"/>
    <property type="molecule type" value="Genomic_DNA"/>
</dbReference>
<organism evidence="2 3">
    <name type="scientific">Trichuris suis</name>
    <name type="common">pig whipworm</name>
    <dbReference type="NCBI Taxonomy" id="68888"/>
    <lineage>
        <taxon>Eukaryota</taxon>
        <taxon>Metazoa</taxon>
        <taxon>Ecdysozoa</taxon>
        <taxon>Nematoda</taxon>
        <taxon>Enoplea</taxon>
        <taxon>Dorylaimia</taxon>
        <taxon>Trichinellida</taxon>
        <taxon>Trichuridae</taxon>
        <taxon>Trichuris</taxon>
    </lineage>
</organism>
<dbReference type="AlphaFoldDB" id="A0A085MBW6"/>
<evidence type="ECO:0008006" key="4">
    <source>
        <dbReference type="Google" id="ProtNLM"/>
    </source>
</evidence>